<evidence type="ECO:0000313" key="5">
    <source>
        <dbReference type="Proteomes" id="UP000650833"/>
    </source>
</evidence>
<dbReference type="Pfam" id="PF21636">
    <property type="entry name" value="PPP1R21_C"/>
    <property type="match status" value="1"/>
</dbReference>
<feature type="compositionally biased region" description="Low complexity" evidence="2">
    <location>
        <begin position="645"/>
        <end position="659"/>
    </location>
</feature>
<dbReference type="PANTHER" id="PTHR21448">
    <property type="entry name" value="SMOOTH MUSCLE MYOSIN HEAVY CHAIN-RELATED"/>
    <property type="match status" value="1"/>
</dbReference>
<dbReference type="Pfam" id="PF10205">
    <property type="entry name" value="KLRAQ"/>
    <property type="match status" value="1"/>
</dbReference>
<gene>
    <name evidence="4" type="ORF">INT46_006659</name>
</gene>
<feature type="coiled-coil region" evidence="1">
    <location>
        <begin position="314"/>
        <end position="430"/>
    </location>
</feature>
<dbReference type="InterPro" id="IPR019343">
    <property type="entry name" value="PPP1R21_N"/>
</dbReference>
<feature type="region of interest" description="Disordered" evidence="2">
    <location>
        <begin position="435"/>
        <end position="497"/>
    </location>
</feature>
<dbReference type="Proteomes" id="UP000650833">
    <property type="component" value="Unassembled WGS sequence"/>
</dbReference>
<keyword evidence="1" id="KW-0175">Coiled coil</keyword>
<dbReference type="AlphaFoldDB" id="A0A8H7QZS0"/>
<dbReference type="GO" id="GO:0005769">
    <property type="term" value="C:early endosome"/>
    <property type="evidence" value="ECO:0007669"/>
    <property type="project" value="TreeGrafter"/>
</dbReference>
<feature type="compositionally biased region" description="Polar residues" evidence="2">
    <location>
        <begin position="179"/>
        <end position="195"/>
    </location>
</feature>
<protein>
    <recommendedName>
        <fullName evidence="3">Protein phosphatase 1 regulatory subunit 21 N-terminal domain-containing protein</fullName>
    </recommendedName>
</protein>
<accession>A0A8H7QZS0</accession>
<dbReference type="InterPro" id="IPR040024">
    <property type="entry name" value="PPP1R21"/>
</dbReference>
<dbReference type="InterPro" id="IPR049372">
    <property type="entry name" value="PPP1R21_C"/>
</dbReference>
<feature type="region of interest" description="Disordered" evidence="2">
    <location>
        <begin position="179"/>
        <end position="203"/>
    </location>
</feature>
<sequence>MSEGMFSRHAALNAGVIPASAEELSQRYLKLFQQYSRLKAQHAVLKKAVIKEQASNVALQGNVKEKEKELRKLQEQLDLLAFHNERLTKRIQAVQDSEHKGNHFSLLGGSVKKELEKNAQALDEANMDLERKIEENEKLHEELNERQFEFTESINKLLQQIQDLEKKFTDLQDENANLQAENKNGNNSSSVTNKQTKPDDHQQLNTEIESLKKELKEKNNLLEEKNHQAQQNDIQMITEIQSLRAILLAKVGNIKKNNSTLYDIVPAASDALKVLEVQTNQYILSNGKKTDLKELPSEIAEKLVMSTETYSKELLDLLKQLDDTKTELNKLLKEKDEEILLTKEKNQQHEKDFEQKIQAQNDRIENLLATIDAKQKNEVDAVSGLETINQKLQEENLQLQKELELQKSSLENAQKELNDTKELIKTKSALDKEIQVDTIPDNAPNADNVDNDIEADNDANNTKTKDDVKKEEEVFVYPSSSTDEQKTKDNNTDEEDEDDEVFVYRGMDAVAEFATAATSELAIDTAAEKGPQKIYDEDDILKREAKMKNYYEQRLESLIEKIQMTDSKAFRFAAMYKSLKDRLIKEDNEKQMMVTEIERLNKEVKNVQDLLTTTESNYQKQVDTMTEFISSLQQNQEEQSRHHQQQPPQRRSNNYHNQR</sequence>
<keyword evidence="5" id="KW-1185">Reference proteome</keyword>
<feature type="compositionally biased region" description="Basic and acidic residues" evidence="2">
    <location>
        <begin position="463"/>
        <end position="473"/>
    </location>
</feature>
<feature type="coiled-coil region" evidence="1">
    <location>
        <begin position="583"/>
        <end position="617"/>
    </location>
</feature>
<organism evidence="4 5">
    <name type="scientific">Mucor plumbeus</name>
    <dbReference type="NCBI Taxonomy" id="97098"/>
    <lineage>
        <taxon>Eukaryota</taxon>
        <taxon>Fungi</taxon>
        <taxon>Fungi incertae sedis</taxon>
        <taxon>Mucoromycota</taxon>
        <taxon>Mucoromycotina</taxon>
        <taxon>Mucoromycetes</taxon>
        <taxon>Mucorales</taxon>
        <taxon>Mucorineae</taxon>
        <taxon>Mucoraceae</taxon>
        <taxon>Mucor</taxon>
    </lineage>
</organism>
<name>A0A8H7QZS0_9FUNG</name>
<comment type="caution">
    <text evidence="4">The sequence shown here is derived from an EMBL/GenBank/DDBJ whole genome shotgun (WGS) entry which is preliminary data.</text>
</comment>
<dbReference type="SMART" id="SM01254">
    <property type="entry name" value="KLRAQ"/>
    <property type="match status" value="1"/>
</dbReference>
<evidence type="ECO:0000313" key="4">
    <source>
        <dbReference type="EMBL" id="KAG2200713.1"/>
    </source>
</evidence>
<evidence type="ECO:0000259" key="3">
    <source>
        <dbReference type="SMART" id="SM01254"/>
    </source>
</evidence>
<proteinExistence type="predicted"/>
<dbReference type="OrthoDB" id="5566667at2759"/>
<reference evidence="4" key="1">
    <citation type="submission" date="2020-12" db="EMBL/GenBank/DDBJ databases">
        <title>Metabolic potential, ecology and presence of endohyphal bacteria is reflected in genomic diversity of Mucoromycotina.</title>
        <authorList>
            <person name="Muszewska A."/>
            <person name="Okrasinska A."/>
            <person name="Steczkiewicz K."/>
            <person name="Drgas O."/>
            <person name="Orlowska M."/>
            <person name="Perlinska-Lenart U."/>
            <person name="Aleksandrzak-Piekarczyk T."/>
            <person name="Szatraj K."/>
            <person name="Zielenkiewicz U."/>
            <person name="Pilsyk S."/>
            <person name="Malc E."/>
            <person name="Mieczkowski P."/>
            <person name="Kruszewska J.S."/>
            <person name="Biernat P."/>
            <person name="Pawlowska J."/>
        </authorList>
    </citation>
    <scope>NUCLEOTIDE SEQUENCE</scope>
    <source>
        <strain evidence="4">CBS 226.32</strain>
    </source>
</reference>
<dbReference type="PANTHER" id="PTHR21448:SF0">
    <property type="entry name" value="PROTEIN PHOSPHATASE 1 REGULATORY SUBUNIT 21"/>
    <property type="match status" value="1"/>
</dbReference>
<evidence type="ECO:0000256" key="1">
    <source>
        <dbReference type="SAM" id="Coils"/>
    </source>
</evidence>
<feature type="domain" description="Protein phosphatase 1 regulatory subunit 21 N-terminal" evidence="3">
    <location>
        <begin position="29"/>
        <end position="143"/>
    </location>
</feature>
<feature type="region of interest" description="Disordered" evidence="2">
    <location>
        <begin position="626"/>
        <end position="659"/>
    </location>
</feature>
<dbReference type="EMBL" id="JAEPRC010000309">
    <property type="protein sequence ID" value="KAG2200713.1"/>
    <property type="molecule type" value="Genomic_DNA"/>
</dbReference>
<evidence type="ECO:0000256" key="2">
    <source>
        <dbReference type="SAM" id="MobiDB-lite"/>
    </source>
</evidence>
<dbReference type="GO" id="GO:0016020">
    <property type="term" value="C:membrane"/>
    <property type="evidence" value="ECO:0007669"/>
    <property type="project" value="TreeGrafter"/>
</dbReference>